<proteinExistence type="predicted"/>
<dbReference type="RefSeq" id="WP_408084607.1">
    <property type="nucleotide sequence ID" value="NZ_JBELPZ010000006.1"/>
</dbReference>
<dbReference type="EMBL" id="JBELPZ010000006">
    <property type="protein sequence ID" value="MFL9844357.1"/>
    <property type="molecule type" value="Genomic_DNA"/>
</dbReference>
<keyword evidence="5 12" id="KW-1133">Transmembrane helix</keyword>
<comment type="subcellular location">
    <subcellularLocation>
        <location evidence="1">Membrane</location>
        <topology evidence="1">Multi-pass membrane protein</topology>
    </subcellularLocation>
</comment>
<gene>
    <name evidence="13" type="ORF">ABS766_07995</name>
</gene>
<keyword evidence="14" id="KW-1185">Reference proteome</keyword>
<evidence type="ECO:0000256" key="7">
    <source>
        <dbReference type="ARBA" id="ARBA00023004"/>
    </source>
</evidence>
<feature type="transmembrane region" description="Helical" evidence="12">
    <location>
        <begin position="112"/>
        <end position="131"/>
    </location>
</feature>
<dbReference type="PANTHER" id="PTHR35457">
    <property type="entry name" value="HEME A SYNTHASE"/>
    <property type="match status" value="1"/>
</dbReference>
<evidence type="ECO:0000256" key="2">
    <source>
        <dbReference type="ARBA" id="ARBA00022475"/>
    </source>
</evidence>
<evidence type="ECO:0000256" key="6">
    <source>
        <dbReference type="ARBA" id="ARBA00023002"/>
    </source>
</evidence>
<keyword evidence="2" id="KW-1003">Cell membrane</keyword>
<feature type="transmembrane region" description="Helical" evidence="12">
    <location>
        <begin position="143"/>
        <end position="168"/>
    </location>
</feature>
<evidence type="ECO:0000256" key="10">
    <source>
        <dbReference type="ARBA" id="ARBA00023157"/>
    </source>
</evidence>
<dbReference type="PANTHER" id="PTHR35457:SF1">
    <property type="entry name" value="HEME A SYNTHASE"/>
    <property type="match status" value="1"/>
</dbReference>
<keyword evidence="10" id="KW-1015">Disulfide bond</keyword>
<feature type="transmembrane region" description="Helical" evidence="12">
    <location>
        <begin position="12"/>
        <end position="30"/>
    </location>
</feature>
<keyword evidence="7" id="KW-0408">Iron</keyword>
<evidence type="ECO:0000256" key="9">
    <source>
        <dbReference type="ARBA" id="ARBA00023136"/>
    </source>
</evidence>
<protein>
    <submittedName>
        <fullName evidence="13">COX15/CtaA family protein</fullName>
    </submittedName>
</protein>
<feature type="transmembrane region" description="Helical" evidence="12">
    <location>
        <begin position="290"/>
        <end position="308"/>
    </location>
</feature>
<evidence type="ECO:0000256" key="3">
    <source>
        <dbReference type="ARBA" id="ARBA00022692"/>
    </source>
</evidence>
<feature type="transmembrane region" description="Helical" evidence="12">
    <location>
        <begin position="214"/>
        <end position="236"/>
    </location>
</feature>
<dbReference type="Proteomes" id="UP001629156">
    <property type="component" value="Unassembled WGS sequence"/>
</dbReference>
<keyword evidence="8" id="KW-0350">Heme biosynthesis</keyword>
<accession>A0ABW8YYC2</accession>
<dbReference type="InterPro" id="IPR050450">
    <property type="entry name" value="COX15/CtaA_HemeA_synthase"/>
</dbReference>
<evidence type="ECO:0000256" key="5">
    <source>
        <dbReference type="ARBA" id="ARBA00022989"/>
    </source>
</evidence>
<feature type="transmembrane region" description="Helical" evidence="12">
    <location>
        <begin position="256"/>
        <end position="278"/>
    </location>
</feature>
<dbReference type="InterPro" id="IPR003780">
    <property type="entry name" value="COX15/CtaA_fam"/>
</dbReference>
<evidence type="ECO:0000256" key="8">
    <source>
        <dbReference type="ARBA" id="ARBA00023133"/>
    </source>
</evidence>
<comment type="caution">
    <text evidence="13">The sequence shown here is derived from an EMBL/GenBank/DDBJ whole genome shotgun (WGS) entry which is preliminary data.</text>
</comment>
<evidence type="ECO:0000256" key="1">
    <source>
        <dbReference type="ARBA" id="ARBA00004141"/>
    </source>
</evidence>
<keyword evidence="6" id="KW-0560">Oxidoreductase</keyword>
<feature type="transmembrane region" description="Helical" evidence="12">
    <location>
        <begin position="314"/>
        <end position="335"/>
    </location>
</feature>
<dbReference type="Pfam" id="PF02628">
    <property type="entry name" value="COX15-CtaA"/>
    <property type="match status" value="1"/>
</dbReference>
<reference evidence="13 14" key="1">
    <citation type="submission" date="2024-06" db="EMBL/GenBank/DDBJ databases">
        <authorList>
            <person name="Kaempfer P."/>
            <person name="Viver T."/>
        </authorList>
    </citation>
    <scope>NUCLEOTIDE SEQUENCE [LARGE SCALE GENOMIC DNA]</scope>
    <source>
        <strain evidence="13 14">ST-119</strain>
    </source>
</reference>
<evidence type="ECO:0000256" key="11">
    <source>
        <dbReference type="ARBA" id="ARBA00023444"/>
    </source>
</evidence>
<keyword evidence="4" id="KW-0479">Metal-binding</keyword>
<evidence type="ECO:0000256" key="12">
    <source>
        <dbReference type="SAM" id="Phobius"/>
    </source>
</evidence>
<keyword evidence="3 12" id="KW-0812">Transmembrane</keyword>
<feature type="transmembrane region" description="Helical" evidence="12">
    <location>
        <begin position="174"/>
        <end position="193"/>
    </location>
</feature>
<evidence type="ECO:0000313" key="13">
    <source>
        <dbReference type="EMBL" id="MFL9844357.1"/>
    </source>
</evidence>
<comment type="pathway">
    <text evidence="11">Porphyrin-containing compound metabolism.</text>
</comment>
<organism evidence="13 14">
    <name type="scientific">Flavobacterium rhizosphaerae</name>
    <dbReference type="NCBI Taxonomy" id="3163298"/>
    <lineage>
        <taxon>Bacteria</taxon>
        <taxon>Pseudomonadati</taxon>
        <taxon>Bacteroidota</taxon>
        <taxon>Flavobacteriia</taxon>
        <taxon>Flavobacteriales</taxon>
        <taxon>Flavobacteriaceae</taxon>
        <taxon>Flavobacterium</taxon>
    </lineage>
</organism>
<evidence type="ECO:0000313" key="14">
    <source>
        <dbReference type="Proteomes" id="UP001629156"/>
    </source>
</evidence>
<keyword evidence="9 12" id="KW-0472">Membrane</keyword>
<name>A0ABW8YYC2_9FLAO</name>
<evidence type="ECO:0000256" key="4">
    <source>
        <dbReference type="ARBA" id="ARBA00022723"/>
    </source>
</evidence>
<sequence length="351" mass="40070">MKKYFIPITKTALILVYLVIVAGALVRMTGSGMGCPDWPKCFGYYIPPTDINELQWAPNREFKRGQVIIKDEKLWVAHENFTTGNEYNEANWEPYTKHDYAEFNPMHTWVEYINRLVGALAGLAVLAMAVASIKAFSKTKTSVILLSWLSVFFMGFQAWLGATVVYSVLNPVKITIHMVMALIIVLVLLNILDKAKEITHTEKIYKYDGFFKKLLWVALLFTLIQVILGTQVRQFVDEQIKLLGYENMALVMQNPTVTFYVHRSFSILVLGLNIWLFIMNKQKELGYAKTSWVLVLLLIEIASGIAMYNFEFPFASQTVHVVIASIIFGIQYYMILESRRSSITATTSKNV</sequence>